<dbReference type="PANTHER" id="PTHR30154:SF34">
    <property type="entry name" value="TRANSCRIPTIONAL REGULATOR AZLB"/>
    <property type="match status" value="1"/>
</dbReference>
<dbReference type="EMBL" id="FRDL01000009">
    <property type="protein sequence ID" value="SHN73465.1"/>
    <property type="molecule type" value="Genomic_DNA"/>
</dbReference>
<dbReference type="InterPro" id="IPR000485">
    <property type="entry name" value="AsnC-type_HTH_dom"/>
</dbReference>
<dbReference type="Pfam" id="PF01037">
    <property type="entry name" value="AsnC_trans_reg"/>
    <property type="match status" value="1"/>
</dbReference>
<dbReference type="SUPFAM" id="SSF54909">
    <property type="entry name" value="Dimeric alpha+beta barrel"/>
    <property type="match status" value="1"/>
</dbReference>
<dbReference type="Pfam" id="PF13412">
    <property type="entry name" value="HTH_24"/>
    <property type="match status" value="1"/>
</dbReference>
<dbReference type="CDD" id="cd00090">
    <property type="entry name" value="HTH_ARSR"/>
    <property type="match status" value="1"/>
</dbReference>
<dbReference type="PRINTS" id="PR00033">
    <property type="entry name" value="HTHASNC"/>
</dbReference>
<evidence type="ECO:0000313" key="6">
    <source>
        <dbReference type="Proteomes" id="UP000184066"/>
    </source>
</evidence>
<dbReference type="PANTHER" id="PTHR30154">
    <property type="entry name" value="LEUCINE-RESPONSIVE REGULATORY PROTEIN"/>
    <property type="match status" value="1"/>
</dbReference>
<dbReference type="InterPro" id="IPR019887">
    <property type="entry name" value="Tscrpt_reg_AsnC/Lrp_C"/>
</dbReference>
<dbReference type="OrthoDB" id="9803143at2"/>
<feature type="domain" description="HTH asnC-type" evidence="4">
    <location>
        <begin position="8"/>
        <end position="69"/>
    </location>
</feature>
<dbReference type="PROSITE" id="PS00519">
    <property type="entry name" value="HTH_ASNC_1"/>
    <property type="match status" value="1"/>
</dbReference>
<dbReference type="GO" id="GO:0043565">
    <property type="term" value="F:sequence-specific DNA binding"/>
    <property type="evidence" value="ECO:0007669"/>
    <property type="project" value="InterPro"/>
</dbReference>
<keyword evidence="1" id="KW-0805">Transcription regulation</keyword>
<dbReference type="GO" id="GO:0043200">
    <property type="term" value="P:response to amino acid"/>
    <property type="evidence" value="ECO:0007669"/>
    <property type="project" value="TreeGrafter"/>
</dbReference>
<dbReference type="PROSITE" id="PS50956">
    <property type="entry name" value="HTH_ASNC_2"/>
    <property type="match status" value="1"/>
</dbReference>
<protein>
    <submittedName>
        <fullName evidence="5">Lrp/AsnC family transcriptional regulator, leucine-responsive regulatory protein</fullName>
    </submittedName>
</protein>
<dbReference type="InterPro" id="IPR011008">
    <property type="entry name" value="Dimeric_a/b-barrel"/>
</dbReference>
<dbReference type="STRING" id="1189325.SAMN04488119_10978"/>
<dbReference type="InterPro" id="IPR036388">
    <property type="entry name" value="WH-like_DNA-bd_sf"/>
</dbReference>
<proteinExistence type="predicted"/>
<name>A0A1M7TRX0_9RHOB</name>
<dbReference type="InterPro" id="IPR019888">
    <property type="entry name" value="Tscrpt_reg_AsnC-like"/>
</dbReference>
<evidence type="ECO:0000259" key="4">
    <source>
        <dbReference type="PROSITE" id="PS50956"/>
    </source>
</evidence>
<dbReference type="InterPro" id="IPR036390">
    <property type="entry name" value="WH_DNA-bd_sf"/>
</dbReference>
<dbReference type="GO" id="GO:0006355">
    <property type="term" value="P:regulation of DNA-templated transcription"/>
    <property type="evidence" value="ECO:0007669"/>
    <property type="project" value="UniProtKB-ARBA"/>
</dbReference>
<dbReference type="Gene3D" id="3.30.70.920">
    <property type="match status" value="1"/>
</dbReference>
<dbReference type="SMART" id="SM00344">
    <property type="entry name" value="HTH_ASNC"/>
    <property type="match status" value="1"/>
</dbReference>
<organism evidence="5 6">
    <name type="scientific">Oceanicella actignis</name>
    <dbReference type="NCBI Taxonomy" id="1189325"/>
    <lineage>
        <taxon>Bacteria</taxon>
        <taxon>Pseudomonadati</taxon>
        <taxon>Pseudomonadota</taxon>
        <taxon>Alphaproteobacteria</taxon>
        <taxon>Rhodobacterales</taxon>
        <taxon>Paracoccaceae</taxon>
        <taxon>Oceanicella</taxon>
    </lineage>
</organism>
<evidence type="ECO:0000256" key="1">
    <source>
        <dbReference type="ARBA" id="ARBA00023015"/>
    </source>
</evidence>
<dbReference type="InterPro" id="IPR011991">
    <property type="entry name" value="ArsR-like_HTH"/>
</dbReference>
<evidence type="ECO:0000256" key="2">
    <source>
        <dbReference type="ARBA" id="ARBA00023125"/>
    </source>
</evidence>
<sequence>MTSKDVQLDARDRAILAILQREGRIPNAELAARVNLSASACHRRVARLEAAGVIRRYAALVDPRAVGRRSTVFVEITLRGQSDELLRQFEAAVARIPDVLECHLMAGAADYLLKVAARDPEDFARIHRQHLSRLPGVSQMQSSFALRRVVSTTALPLD</sequence>
<accession>A0A1M7TRX0</accession>
<reference evidence="5 6" key="1">
    <citation type="submission" date="2016-12" db="EMBL/GenBank/DDBJ databases">
        <authorList>
            <person name="Song W.-J."/>
            <person name="Kurnit D.M."/>
        </authorList>
    </citation>
    <scope>NUCLEOTIDE SEQUENCE [LARGE SCALE GENOMIC DNA]</scope>
    <source>
        <strain evidence="5 6">CGMCC 1.10808</strain>
    </source>
</reference>
<dbReference type="InterPro" id="IPR019885">
    <property type="entry name" value="Tscrpt_reg_HTH_AsnC-type_CS"/>
</dbReference>
<keyword evidence="3" id="KW-0804">Transcription</keyword>
<evidence type="ECO:0000313" key="5">
    <source>
        <dbReference type="EMBL" id="SHN73465.1"/>
    </source>
</evidence>
<gene>
    <name evidence="5" type="ORF">SAMN05216200_10944</name>
</gene>
<evidence type="ECO:0000256" key="3">
    <source>
        <dbReference type="ARBA" id="ARBA00023163"/>
    </source>
</evidence>
<dbReference type="Proteomes" id="UP000184066">
    <property type="component" value="Unassembled WGS sequence"/>
</dbReference>
<dbReference type="Gene3D" id="1.10.10.10">
    <property type="entry name" value="Winged helix-like DNA-binding domain superfamily/Winged helix DNA-binding domain"/>
    <property type="match status" value="1"/>
</dbReference>
<dbReference type="RefSeq" id="WP_072747999.1">
    <property type="nucleotide sequence ID" value="NZ_FOHL01000009.1"/>
</dbReference>
<dbReference type="GO" id="GO:0005829">
    <property type="term" value="C:cytosol"/>
    <property type="evidence" value="ECO:0007669"/>
    <property type="project" value="TreeGrafter"/>
</dbReference>
<keyword evidence="6" id="KW-1185">Reference proteome</keyword>
<dbReference type="SUPFAM" id="SSF46785">
    <property type="entry name" value="Winged helix' DNA-binding domain"/>
    <property type="match status" value="1"/>
</dbReference>
<keyword evidence="2" id="KW-0238">DNA-binding</keyword>
<dbReference type="AlphaFoldDB" id="A0A1M7TRX0"/>